<dbReference type="InterPro" id="IPR018170">
    <property type="entry name" value="Aldo/ket_reductase_CS"/>
</dbReference>
<dbReference type="AlphaFoldDB" id="A0A084GGT3"/>
<evidence type="ECO:0000256" key="2">
    <source>
        <dbReference type="PIRSR" id="PIRSR000097-1"/>
    </source>
</evidence>
<dbReference type="OrthoDB" id="416253at2759"/>
<evidence type="ECO:0000259" key="5">
    <source>
        <dbReference type="Pfam" id="PF00248"/>
    </source>
</evidence>
<dbReference type="PANTHER" id="PTHR11732">
    <property type="entry name" value="ALDO/KETO REDUCTASE"/>
    <property type="match status" value="1"/>
</dbReference>
<evidence type="ECO:0000313" key="6">
    <source>
        <dbReference type="EMBL" id="KEZ46545.1"/>
    </source>
</evidence>
<proteinExistence type="predicted"/>
<evidence type="ECO:0000256" key="1">
    <source>
        <dbReference type="ARBA" id="ARBA00023002"/>
    </source>
</evidence>
<dbReference type="Gene3D" id="3.20.20.100">
    <property type="entry name" value="NADP-dependent oxidoreductase domain"/>
    <property type="match status" value="1"/>
</dbReference>
<dbReference type="VEuPathDB" id="FungiDB:SAPIO_CDS0339"/>
<feature type="active site" description="Proton donor" evidence="2">
    <location>
        <position position="51"/>
    </location>
</feature>
<dbReference type="RefSeq" id="XP_016646344.1">
    <property type="nucleotide sequence ID" value="XM_016783144.1"/>
</dbReference>
<dbReference type="GO" id="GO:0016491">
    <property type="term" value="F:oxidoreductase activity"/>
    <property type="evidence" value="ECO:0007669"/>
    <property type="project" value="UniProtKB-KW"/>
</dbReference>
<gene>
    <name evidence="6" type="ORF">SAPIO_CDS0339</name>
</gene>
<dbReference type="PIRSF" id="PIRSF000097">
    <property type="entry name" value="AKR"/>
    <property type="match status" value="1"/>
</dbReference>
<evidence type="ECO:0000313" key="7">
    <source>
        <dbReference type="Proteomes" id="UP000028545"/>
    </source>
</evidence>
<dbReference type="PROSITE" id="PS00798">
    <property type="entry name" value="ALDOKETO_REDUCTASE_1"/>
    <property type="match status" value="1"/>
</dbReference>
<dbReference type="InterPro" id="IPR020471">
    <property type="entry name" value="AKR"/>
</dbReference>
<dbReference type="SUPFAM" id="SSF51430">
    <property type="entry name" value="NAD(P)-linked oxidoreductase"/>
    <property type="match status" value="1"/>
</dbReference>
<keyword evidence="7" id="KW-1185">Reference proteome</keyword>
<dbReference type="KEGG" id="sapo:SAPIO_CDS0339"/>
<dbReference type="InterPro" id="IPR036812">
    <property type="entry name" value="NAD(P)_OxRdtase_dom_sf"/>
</dbReference>
<feature type="site" description="Lowers pKa of active site Tyr" evidence="4">
    <location>
        <position position="76"/>
    </location>
</feature>
<dbReference type="EMBL" id="JOWA01000022">
    <property type="protein sequence ID" value="KEZ46545.1"/>
    <property type="molecule type" value="Genomic_DNA"/>
</dbReference>
<keyword evidence="1" id="KW-0560">Oxidoreductase</keyword>
<accession>A0A084GGT3</accession>
<sequence>MESGPSLHLMAYGVGTLWFKDSEGDIDDRTVEAIQAAIGAGFRHFDGAQMYNTEAEVGLAIERSGVPRSEITLTTKVVHLDDVEARLEDSLVRLRTDYVDNYLIHSPFSANSSTSALQNAWLGMERCVQRGLARHIGLANFAIQHLEPILEIATIRPALNQIEMHPYLQQPDLLAYLSRNDIRAQGFASLTPLTKASPGPVDDVCKHLSEKYGVSQSAILLRWVIDQGASVVTTSGNKNRLQGYLDESIN</sequence>
<name>A0A084GGT3_PSEDA</name>
<organism evidence="6 7">
    <name type="scientific">Pseudallescheria apiosperma</name>
    <name type="common">Scedosporium apiospermum</name>
    <dbReference type="NCBI Taxonomy" id="563466"/>
    <lineage>
        <taxon>Eukaryota</taxon>
        <taxon>Fungi</taxon>
        <taxon>Dikarya</taxon>
        <taxon>Ascomycota</taxon>
        <taxon>Pezizomycotina</taxon>
        <taxon>Sordariomycetes</taxon>
        <taxon>Hypocreomycetidae</taxon>
        <taxon>Microascales</taxon>
        <taxon>Microascaceae</taxon>
        <taxon>Scedosporium</taxon>
    </lineage>
</organism>
<dbReference type="Proteomes" id="UP000028545">
    <property type="component" value="Unassembled WGS sequence"/>
</dbReference>
<comment type="caution">
    <text evidence="6">The sequence shown here is derived from an EMBL/GenBank/DDBJ whole genome shotgun (WGS) entry which is preliminary data.</text>
</comment>
<protein>
    <recommendedName>
        <fullName evidence="5">NADP-dependent oxidoreductase domain-containing protein</fullName>
    </recommendedName>
</protein>
<feature type="binding site" evidence="3">
    <location>
        <position position="105"/>
    </location>
    <ligand>
        <name>substrate</name>
    </ligand>
</feature>
<dbReference type="HOGENOM" id="CLU_023205_0_3_1"/>
<dbReference type="InterPro" id="IPR023210">
    <property type="entry name" value="NADP_OxRdtase_dom"/>
</dbReference>
<dbReference type="OMA" id="HWPMAYQ"/>
<reference evidence="6 7" key="1">
    <citation type="journal article" date="2014" name="Genome Announc.">
        <title>Draft genome sequence of the pathogenic fungus Scedosporium apiospermum.</title>
        <authorList>
            <person name="Vandeputte P."/>
            <person name="Ghamrawi S."/>
            <person name="Rechenmann M."/>
            <person name="Iltis A."/>
            <person name="Giraud S."/>
            <person name="Fleury M."/>
            <person name="Thornton C."/>
            <person name="Delhaes L."/>
            <person name="Meyer W."/>
            <person name="Papon N."/>
            <person name="Bouchara J.P."/>
        </authorList>
    </citation>
    <scope>NUCLEOTIDE SEQUENCE [LARGE SCALE GENOMIC DNA]</scope>
    <source>
        <strain evidence="6 7">IHEM 14462</strain>
    </source>
</reference>
<dbReference type="PRINTS" id="PR00069">
    <property type="entry name" value="ALDKETRDTASE"/>
</dbReference>
<dbReference type="GeneID" id="27718491"/>
<evidence type="ECO:0000256" key="4">
    <source>
        <dbReference type="PIRSR" id="PIRSR000097-3"/>
    </source>
</evidence>
<evidence type="ECO:0000256" key="3">
    <source>
        <dbReference type="PIRSR" id="PIRSR000097-2"/>
    </source>
</evidence>
<feature type="domain" description="NADP-dependent oxidoreductase" evidence="5">
    <location>
        <begin position="13"/>
        <end position="245"/>
    </location>
</feature>
<dbReference type="Pfam" id="PF00248">
    <property type="entry name" value="Aldo_ket_red"/>
    <property type="match status" value="1"/>
</dbReference>